<protein>
    <submittedName>
        <fullName evidence="5">Yim1 protein</fullName>
    </submittedName>
</protein>
<comment type="similarity">
    <text evidence="3">Belongs to the YIM1 family.</text>
</comment>
<dbReference type="InterPro" id="IPR011032">
    <property type="entry name" value="GroES-like_sf"/>
</dbReference>
<accession>A0AAV5QUW5</accession>
<dbReference type="GO" id="GO:0005811">
    <property type="term" value="C:lipid droplet"/>
    <property type="evidence" value="ECO:0007669"/>
    <property type="project" value="UniProtKB-SubCell"/>
</dbReference>
<evidence type="ECO:0000313" key="6">
    <source>
        <dbReference type="Proteomes" id="UP001360560"/>
    </source>
</evidence>
<dbReference type="InterPro" id="IPR013154">
    <property type="entry name" value="ADH-like_N"/>
</dbReference>
<dbReference type="RefSeq" id="XP_064854966.1">
    <property type="nucleotide sequence ID" value="XM_064998894.1"/>
</dbReference>
<dbReference type="Pfam" id="PF13602">
    <property type="entry name" value="ADH_zinc_N_2"/>
    <property type="match status" value="1"/>
</dbReference>
<evidence type="ECO:0000313" key="5">
    <source>
        <dbReference type="EMBL" id="GMM37970.1"/>
    </source>
</evidence>
<evidence type="ECO:0000256" key="3">
    <source>
        <dbReference type="ARBA" id="ARBA00038249"/>
    </source>
</evidence>
<reference evidence="5 6" key="1">
    <citation type="journal article" date="2023" name="Elife">
        <title>Identification of key yeast species and microbe-microbe interactions impacting larval growth of Drosophila in the wild.</title>
        <authorList>
            <person name="Mure A."/>
            <person name="Sugiura Y."/>
            <person name="Maeda R."/>
            <person name="Honda K."/>
            <person name="Sakurai N."/>
            <person name="Takahashi Y."/>
            <person name="Watada M."/>
            <person name="Katoh T."/>
            <person name="Gotoh A."/>
            <person name="Gotoh Y."/>
            <person name="Taniguchi I."/>
            <person name="Nakamura K."/>
            <person name="Hayashi T."/>
            <person name="Katayama T."/>
            <person name="Uemura T."/>
            <person name="Hattori Y."/>
        </authorList>
    </citation>
    <scope>NUCLEOTIDE SEQUENCE [LARGE SCALE GENOMIC DNA]</scope>
    <source>
        <strain evidence="5 6">SC-9</strain>
    </source>
</reference>
<dbReference type="Pfam" id="PF08240">
    <property type="entry name" value="ADH_N"/>
    <property type="match status" value="1"/>
</dbReference>
<dbReference type="GO" id="GO:0016491">
    <property type="term" value="F:oxidoreductase activity"/>
    <property type="evidence" value="ECO:0007669"/>
    <property type="project" value="InterPro"/>
</dbReference>
<comment type="caution">
    <text evidence="5">The sequence shown here is derived from an EMBL/GenBank/DDBJ whole genome shotgun (WGS) entry which is preliminary data.</text>
</comment>
<dbReference type="SUPFAM" id="SSF51735">
    <property type="entry name" value="NAD(P)-binding Rossmann-fold domains"/>
    <property type="match status" value="1"/>
</dbReference>
<dbReference type="SMART" id="SM00829">
    <property type="entry name" value="PKS_ER"/>
    <property type="match status" value="1"/>
</dbReference>
<evidence type="ECO:0000256" key="1">
    <source>
        <dbReference type="ARBA" id="ARBA00004502"/>
    </source>
</evidence>
<dbReference type="Gene3D" id="3.40.50.720">
    <property type="entry name" value="NAD(P)-binding Rossmann-like Domain"/>
    <property type="match status" value="1"/>
</dbReference>
<comment type="subcellular location">
    <subcellularLocation>
        <location evidence="1">Lipid droplet</location>
    </subcellularLocation>
</comment>
<keyword evidence="2" id="KW-0551">Lipid droplet</keyword>
<dbReference type="Gene3D" id="3.90.180.10">
    <property type="entry name" value="Medium-chain alcohol dehydrogenases, catalytic domain"/>
    <property type="match status" value="1"/>
</dbReference>
<dbReference type="PANTHER" id="PTHR11695">
    <property type="entry name" value="ALCOHOL DEHYDROGENASE RELATED"/>
    <property type="match status" value="1"/>
</dbReference>
<feature type="domain" description="Enoyl reductase (ER)" evidence="4">
    <location>
        <begin position="16"/>
        <end position="355"/>
    </location>
</feature>
<sequence length="360" mass="40250">MSQTFKAIKYSKPSRGGFQLKTFTVPTKLQDDELLIKVSYAGINPVDIILYQYAEAFNVWGEEWGMGREFSGTVVATGSEMEFAQGDRIVASTKSIKETQSAVGQYIVIKRSGWVIAKLLDNVPADIGASLPLSYMTAVDILNVQPSITTTPDSKILVLGGGTMAGFYTLQLLKNVYNVHDIYSVQSTKTDKLYAEKFNFKVNSINYDTETRPITEVTQEIITNTFHGEKFDMIIDTIGNSDFFADIGSFLKLNQNKSYVTIVGDSVSVYNNTFWQHAKLIWGSIYRKITNKLFNPGYHYAYVMMNPTDENLVSGVKYLSEGKIHGLIDSAYSIEKFEDAINKLASHNAKGKVIIDLEEK</sequence>
<dbReference type="AlphaFoldDB" id="A0AAV5QUW5"/>
<dbReference type="SUPFAM" id="SSF50129">
    <property type="entry name" value="GroES-like"/>
    <property type="match status" value="1"/>
</dbReference>
<dbReference type="GeneID" id="90075945"/>
<evidence type="ECO:0000259" key="4">
    <source>
        <dbReference type="SMART" id="SM00829"/>
    </source>
</evidence>
<dbReference type="Proteomes" id="UP001360560">
    <property type="component" value="Unassembled WGS sequence"/>
</dbReference>
<dbReference type="GO" id="GO:0005739">
    <property type="term" value="C:mitochondrion"/>
    <property type="evidence" value="ECO:0007669"/>
    <property type="project" value="TreeGrafter"/>
</dbReference>
<dbReference type="PANTHER" id="PTHR11695:SF294">
    <property type="entry name" value="RETICULON-4-INTERACTING PROTEIN 1, MITOCHONDRIAL"/>
    <property type="match status" value="1"/>
</dbReference>
<gene>
    <name evidence="5" type="ORF">DASC09_052950</name>
</gene>
<name>A0AAV5QUW5_9ASCO</name>
<dbReference type="InterPro" id="IPR020843">
    <property type="entry name" value="ER"/>
</dbReference>
<dbReference type="InterPro" id="IPR036291">
    <property type="entry name" value="NAD(P)-bd_dom_sf"/>
</dbReference>
<organism evidence="5 6">
    <name type="scientific">Saccharomycopsis crataegensis</name>
    <dbReference type="NCBI Taxonomy" id="43959"/>
    <lineage>
        <taxon>Eukaryota</taxon>
        <taxon>Fungi</taxon>
        <taxon>Dikarya</taxon>
        <taxon>Ascomycota</taxon>
        <taxon>Saccharomycotina</taxon>
        <taxon>Saccharomycetes</taxon>
        <taxon>Saccharomycopsidaceae</taxon>
        <taxon>Saccharomycopsis</taxon>
    </lineage>
</organism>
<evidence type="ECO:0000256" key="2">
    <source>
        <dbReference type="ARBA" id="ARBA00022677"/>
    </source>
</evidence>
<keyword evidence="6" id="KW-1185">Reference proteome</keyword>
<dbReference type="InterPro" id="IPR050700">
    <property type="entry name" value="YIM1/Zinc_Alcohol_DH_Fams"/>
</dbReference>
<proteinExistence type="inferred from homology"/>
<dbReference type="EMBL" id="BTFZ01000013">
    <property type="protein sequence ID" value="GMM37970.1"/>
    <property type="molecule type" value="Genomic_DNA"/>
</dbReference>